<dbReference type="AlphaFoldDB" id="A0A371B345"/>
<dbReference type="CDD" id="cd01285">
    <property type="entry name" value="nucleoside_deaminase"/>
    <property type="match status" value="1"/>
</dbReference>
<evidence type="ECO:0000313" key="3">
    <source>
        <dbReference type="EMBL" id="RDV01952.1"/>
    </source>
</evidence>
<reference evidence="4" key="1">
    <citation type="submission" date="2018-08" db="EMBL/GenBank/DDBJ databases">
        <authorList>
            <person name="Kim S.-J."/>
            <person name="Jung G.-Y."/>
        </authorList>
    </citation>
    <scope>NUCLEOTIDE SEQUENCE [LARGE SCALE GENOMIC DNA]</scope>
    <source>
        <strain evidence="4">GY_H</strain>
    </source>
</reference>
<dbReference type="GO" id="GO:0003824">
    <property type="term" value="F:catalytic activity"/>
    <property type="evidence" value="ECO:0007669"/>
    <property type="project" value="InterPro"/>
</dbReference>
<protein>
    <submittedName>
        <fullName evidence="3">Nucleoside deaminase</fullName>
    </submittedName>
</protein>
<dbReference type="Proteomes" id="UP000263993">
    <property type="component" value="Unassembled WGS sequence"/>
</dbReference>
<dbReference type="Pfam" id="PF00383">
    <property type="entry name" value="dCMP_cyt_deam_1"/>
    <property type="match status" value="1"/>
</dbReference>
<feature type="domain" description="CMP/dCMP-type deaminase" evidence="2">
    <location>
        <begin position="35"/>
        <end position="140"/>
    </location>
</feature>
<sequence length="140" mass="14823">MWTRRALGTAAAAVLSLVARRSQAAADPVHAVFVEQAAAMKRDAVAAGDQPFGAVVVRGREIVGFGPSRVVVRNDATAHAEREAIRDATARLGRADLSDCVMYSTSRPCSDCEQAAAEARLARMYVGPDATDAGVPRRSR</sequence>
<dbReference type="PANTHER" id="PTHR11079">
    <property type="entry name" value="CYTOSINE DEAMINASE FAMILY MEMBER"/>
    <property type="match status" value="1"/>
</dbReference>
<dbReference type="OrthoDB" id="9802676at2"/>
<proteinExistence type="predicted"/>
<evidence type="ECO:0000256" key="1">
    <source>
        <dbReference type="SAM" id="SignalP"/>
    </source>
</evidence>
<feature type="signal peptide" evidence="1">
    <location>
        <begin position="1"/>
        <end position="24"/>
    </location>
</feature>
<organism evidence="3 4">
    <name type="scientific">Undibacter mobilis</name>
    <dbReference type="NCBI Taxonomy" id="2292256"/>
    <lineage>
        <taxon>Bacteria</taxon>
        <taxon>Pseudomonadati</taxon>
        <taxon>Pseudomonadota</taxon>
        <taxon>Alphaproteobacteria</taxon>
        <taxon>Hyphomicrobiales</taxon>
        <taxon>Nitrobacteraceae</taxon>
        <taxon>Undibacter</taxon>
    </lineage>
</organism>
<dbReference type="EMBL" id="QRGO01000002">
    <property type="protein sequence ID" value="RDV01952.1"/>
    <property type="molecule type" value="Genomic_DNA"/>
</dbReference>
<dbReference type="PROSITE" id="PS51747">
    <property type="entry name" value="CYT_DCMP_DEAMINASES_2"/>
    <property type="match status" value="1"/>
</dbReference>
<accession>A0A371B345</accession>
<evidence type="ECO:0000313" key="4">
    <source>
        <dbReference type="Proteomes" id="UP000263993"/>
    </source>
</evidence>
<dbReference type="PANTHER" id="PTHR11079:SF162">
    <property type="entry name" value="RIBOFLAVIN BIOSYNTHESIS PROTEIN PYRD, CHLOROPLASTIC"/>
    <property type="match status" value="1"/>
</dbReference>
<dbReference type="InterPro" id="IPR002125">
    <property type="entry name" value="CMP_dCMP_dom"/>
</dbReference>
<name>A0A371B345_9BRAD</name>
<dbReference type="InterPro" id="IPR016193">
    <property type="entry name" value="Cytidine_deaminase-like"/>
</dbReference>
<keyword evidence="4" id="KW-1185">Reference proteome</keyword>
<comment type="caution">
    <text evidence="3">The sequence shown here is derived from an EMBL/GenBank/DDBJ whole genome shotgun (WGS) entry which is preliminary data.</text>
</comment>
<gene>
    <name evidence="3" type="ORF">DXH78_15190</name>
</gene>
<evidence type="ECO:0000259" key="2">
    <source>
        <dbReference type="PROSITE" id="PS51747"/>
    </source>
</evidence>
<dbReference type="SUPFAM" id="SSF53927">
    <property type="entry name" value="Cytidine deaminase-like"/>
    <property type="match status" value="1"/>
</dbReference>
<dbReference type="Gene3D" id="3.40.140.10">
    <property type="entry name" value="Cytidine Deaminase, domain 2"/>
    <property type="match status" value="1"/>
</dbReference>
<keyword evidence="1" id="KW-0732">Signal</keyword>
<feature type="chain" id="PRO_5016579881" evidence="1">
    <location>
        <begin position="25"/>
        <end position="140"/>
    </location>
</feature>